<dbReference type="SMART" id="SM01381">
    <property type="entry name" value="7TM_GPCR_Srsx"/>
    <property type="match status" value="1"/>
</dbReference>
<dbReference type="SUPFAM" id="SSF81321">
    <property type="entry name" value="Family A G protein-coupled receptor-like"/>
    <property type="match status" value="1"/>
</dbReference>
<dbReference type="CDD" id="cd00637">
    <property type="entry name" value="7tm_classA_rhodopsin-like"/>
    <property type="match status" value="1"/>
</dbReference>
<dbReference type="PROSITE" id="PS50262">
    <property type="entry name" value="G_PROTEIN_RECEP_F1_2"/>
    <property type="match status" value="1"/>
</dbReference>
<protein>
    <recommendedName>
        <fullName evidence="9">G-protein coupled receptors family 1 profile domain-containing protein</fullName>
    </recommendedName>
</protein>
<feature type="transmembrane region" description="Helical" evidence="8">
    <location>
        <begin position="148"/>
        <end position="166"/>
    </location>
</feature>
<evidence type="ECO:0000313" key="10">
    <source>
        <dbReference type="EMBL" id="CAH3038175.1"/>
    </source>
</evidence>
<evidence type="ECO:0000313" key="11">
    <source>
        <dbReference type="Proteomes" id="UP001159405"/>
    </source>
</evidence>
<dbReference type="InterPro" id="IPR000276">
    <property type="entry name" value="GPCR_Rhodpsn"/>
</dbReference>
<feature type="transmembrane region" description="Helical" evidence="8">
    <location>
        <begin position="108"/>
        <end position="127"/>
    </location>
</feature>
<evidence type="ECO:0000256" key="7">
    <source>
        <dbReference type="ARBA" id="ARBA00023224"/>
    </source>
</evidence>
<dbReference type="PANTHER" id="PTHR45695">
    <property type="entry name" value="LEUCOKININ RECEPTOR-RELATED"/>
    <property type="match status" value="1"/>
</dbReference>
<name>A0ABN8MXE0_9CNID</name>
<evidence type="ECO:0000256" key="6">
    <source>
        <dbReference type="ARBA" id="ARBA00023170"/>
    </source>
</evidence>
<dbReference type="Gene3D" id="1.20.1070.10">
    <property type="entry name" value="Rhodopsin 7-helix transmembrane proteins"/>
    <property type="match status" value="1"/>
</dbReference>
<feature type="transmembrane region" description="Helical" evidence="8">
    <location>
        <begin position="75"/>
        <end position="96"/>
    </location>
</feature>
<evidence type="ECO:0000256" key="3">
    <source>
        <dbReference type="ARBA" id="ARBA00022989"/>
    </source>
</evidence>
<dbReference type="InterPro" id="IPR017452">
    <property type="entry name" value="GPCR_Rhodpsn_7TM"/>
</dbReference>
<dbReference type="EMBL" id="CALNXK010000006">
    <property type="protein sequence ID" value="CAH3038175.1"/>
    <property type="molecule type" value="Genomic_DNA"/>
</dbReference>
<dbReference type="PANTHER" id="PTHR45695:SF9">
    <property type="entry name" value="LEUCOKININ RECEPTOR"/>
    <property type="match status" value="1"/>
</dbReference>
<evidence type="ECO:0000256" key="1">
    <source>
        <dbReference type="ARBA" id="ARBA00004141"/>
    </source>
</evidence>
<evidence type="ECO:0000259" key="9">
    <source>
        <dbReference type="PROSITE" id="PS50262"/>
    </source>
</evidence>
<feature type="transmembrane region" description="Helical" evidence="8">
    <location>
        <begin position="249"/>
        <end position="273"/>
    </location>
</feature>
<feature type="transmembrane region" description="Helical" evidence="8">
    <location>
        <begin position="32"/>
        <end position="54"/>
    </location>
</feature>
<accession>A0ABN8MXE0</accession>
<gene>
    <name evidence="10" type="ORF">PLOB_00039685</name>
</gene>
<dbReference type="Proteomes" id="UP001159405">
    <property type="component" value="Unassembled WGS sequence"/>
</dbReference>
<dbReference type="PRINTS" id="PR00237">
    <property type="entry name" value="GPCRRHODOPSN"/>
</dbReference>
<evidence type="ECO:0000256" key="5">
    <source>
        <dbReference type="ARBA" id="ARBA00023136"/>
    </source>
</evidence>
<evidence type="ECO:0000256" key="2">
    <source>
        <dbReference type="ARBA" id="ARBA00022692"/>
    </source>
</evidence>
<keyword evidence="5 8" id="KW-0472">Membrane</keyword>
<dbReference type="Pfam" id="PF00001">
    <property type="entry name" value="7tm_1"/>
    <property type="match status" value="1"/>
</dbReference>
<keyword evidence="6" id="KW-0675">Receptor</keyword>
<evidence type="ECO:0000256" key="4">
    <source>
        <dbReference type="ARBA" id="ARBA00023040"/>
    </source>
</evidence>
<evidence type="ECO:0000256" key="8">
    <source>
        <dbReference type="SAM" id="Phobius"/>
    </source>
</evidence>
<keyword evidence="7" id="KW-0807">Transducer</keyword>
<feature type="transmembrane region" description="Helical" evidence="8">
    <location>
        <begin position="196"/>
        <end position="223"/>
    </location>
</feature>
<proteinExistence type="predicted"/>
<comment type="subcellular location">
    <subcellularLocation>
        <location evidence="1">Membrane</location>
        <topology evidence="1">Multi-pass membrane protein</topology>
    </subcellularLocation>
</comment>
<organism evidence="10 11">
    <name type="scientific">Porites lobata</name>
    <dbReference type="NCBI Taxonomy" id="104759"/>
    <lineage>
        <taxon>Eukaryota</taxon>
        <taxon>Metazoa</taxon>
        <taxon>Cnidaria</taxon>
        <taxon>Anthozoa</taxon>
        <taxon>Hexacorallia</taxon>
        <taxon>Scleractinia</taxon>
        <taxon>Fungiina</taxon>
        <taxon>Poritidae</taxon>
        <taxon>Porites</taxon>
    </lineage>
</organism>
<keyword evidence="11" id="KW-1185">Reference proteome</keyword>
<comment type="caution">
    <text evidence="10">The sequence shown here is derived from an EMBL/GenBank/DDBJ whole genome shotgun (WGS) entry which is preliminary data.</text>
</comment>
<keyword evidence="3 8" id="KW-1133">Transmembrane helix</keyword>
<reference evidence="10 11" key="1">
    <citation type="submission" date="2022-05" db="EMBL/GenBank/DDBJ databases">
        <authorList>
            <consortium name="Genoscope - CEA"/>
            <person name="William W."/>
        </authorList>
    </citation>
    <scope>NUCLEOTIDE SEQUENCE [LARGE SCALE GENOMIC DNA]</scope>
</reference>
<feature type="domain" description="G-protein coupled receptors family 1 profile" evidence="9">
    <location>
        <begin position="45"/>
        <end position="303"/>
    </location>
</feature>
<feature type="transmembrane region" description="Helical" evidence="8">
    <location>
        <begin position="285"/>
        <end position="306"/>
    </location>
</feature>
<keyword evidence="2 8" id="KW-0812">Transmembrane</keyword>
<keyword evidence="4" id="KW-0297">G-protein coupled receptor</keyword>
<sequence length="373" mass="42646">MESFNSTSNDSQSVLEAACYRYDKHWVRTLRISPYVVIFLFAVIGNTVVLAVVYRNKTMRKTINFFIANMAFSDLIFTVISVPRVVTIVSFGYKWLVHGTLGMIFCRMVPFVMEITIIVSVLTIVAISLERLLAVSFPLRTFIRKKPCLLSIFGMWLIAIIVKIPTPLATDVHPFQGETYCVVDFDLTFGAGSGRIYFKIVFVALYAVPFAVTFVFNIAIIAIMNRRGIPGNSVSDAACRRREKTNRKVLRMVLVVVAAFLICWSLYFILMVLRKNGIHVSCNVLYLRLLLAHFNAALTPFLYAVFSENYRQGFEEILSCRWLRCHRVSDKTNRDVKPDVNDISSRRRSSVNHLRSSVELRTLRFNSTDQLLN</sequence>